<evidence type="ECO:0000313" key="6">
    <source>
        <dbReference type="EMBL" id="CAH0553102.1"/>
    </source>
</evidence>
<dbReference type="AlphaFoldDB" id="A0A9P0FGH5"/>
<dbReference type="GO" id="GO:0005525">
    <property type="term" value="F:GTP binding"/>
    <property type="evidence" value="ECO:0007669"/>
    <property type="project" value="InterPro"/>
</dbReference>
<comment type="catalytic activity">
    <reaction evidence="4">
        <text>GTP + H2O = GDP + phosphate + H(+)</text>
        <dbReference type="Rhea" id="RHEA:19669"/>
        <dbReference type="ChEBI" id="CHEBI:15377"/>
        <dbReference type="ChEBI" id="CHEBI:15378"/>
        <dbReference type="ChEBI" id="CHEBI:37565"/>
        <dbReference type="ChEBI" id="CHEBI:43474"/>
        <dbReference type="ChEBI" id="CHEBI:58189"/>
        <dbReference type="EC" id="3.6.5.2"/>
    </reaction>
</comment>
<dbReference type="InterPro" id="IPR027417">
    <property type="entry name" value="P-loop_NTPase"/>
</dbReference>
<dbReference type="EC" id="3.6.5.2" evidence="2"/>
<dbReference type="SMART" id="SM00173">
    <property type="entry name" value="RAS"/>
    <property type="match status" value="1"/>
</dbReference>
<dbReference type="SUPFAM" id="SSF52540">
    <property type="entry name" value="P-loop containing nucleoside triphosphate hydrolases"/>
    <property type="match status" value="1"/>
</dbReference>
<organism evidence="6 7">
    <name type="scientific">Brassicogethes aeneus</name>
    <name type="common">Rape pollen beetle</name>
    <name type="synonym">Meligethes aeneus</name>
    <dbReference type="NCBI Taxonomy" id="1431903"/>
    <lineage>
        <taxon>Eukaryota</taxon>
        <taxon>Metazoa</taxon>
        <taxon>Ecdysozoa</taxon>
        <taxon>Arthropoda</taxon>
        <taxon>Hexapoda</taxon>
        <taxon>Insecta</taxon>
        <taxon>Pterygota</taxon>
        <taxon>Neoptera</taxon>
        <taxon>Endopterygota</taxon>
        <taxon>Coleoptera</taxon>
        <taxon>Polyphaga</taxon>
        <taxon>Cucujiformia</taxon>
        <taxon>Nitidulidae</taxon>
        <taxon>Meligethinae</taxon>
        <taxon>Brassicogethes</taxon>
    </lineage>
</organism>
<dbReference type="GO" id="GO:0003925">
    <property type="term" value="F:G protein activity"/>
    <property type="evidence" value="ECO:0007669"/>
    <property type="project" value="UniProtKB-EC"/>
</dbReference>
<dbReference type="Gene3D" id="3.40.50.300">
    <property type="entry name" value="P-loop containing nucleotide triphosphate hydrolases"/>
    <property type="match status" value="1"/>
</dbReference>
<feature type="region of interest" description="Disordered" evidence="5">
    <location>
        <begin position="146"/>
        <end position="221"/>
    </location>
</feature>
<dbReference type="OrthoDB" id="18798at2759"/>
<feature type="compositionally biased region" description="Polar residues" evidence="5">
    <location>
        <begin position="194"/>
        <end position="204"/>
    </location>
</feature>
<dbReference type="PANTHER" id="PTHR45704">
    <property type="entry name" value="RAS-LIKE FAMILY MEMBER 11"/>
    <property type="match status" value="1"/>
</dbReference>
<evidence type="ECO:0000256" key="2">
    <source>
        <dbReference type="ARBA" id="ARBA00011984"/>
    </source>
</evidence>
<evidence type="ECO:0000256" key="5">
    <source>
        <dbReference type="SAM" id="MobiDB-lite"/>
    </source>
</evidence>
<keyword evidence="7" id="KW-1185">Reference proteome</keyword>
<keyword evidence="3" id="KW-0378">Hydrolase</keyword>
<comment type="similarity">
    <text evidence="1">Belongs to the small GTPase superfamily. Ras family.</text>
</comment>
<evidence type="ECO:0000256" key="3">
    <source>
        <dbReference type="ARBA" id="ARBA00022801"/>
    </source>
</evidence>
<dbReference type="InterPro" id="IPR001806">
    <property type="entry name" value="Small_GTPase"/>
</dbReference>
<dbReference type="InterPro" id="IPR051065">
    <property type="entry name" value="Ras-related_GTPase"/>
</dbReference>
<protein>
    <recommendedName>
        <fullName evidence="2">small monomeric GTPase</fullName>
        <ecNumber evidence="2">3.6.5.2</ecNumber>
    </recommendedName>
</protein>
<accession>A0A9P0FGH5</accession>
<evidence type="ECO:0000313" key="7">
    <source>
        <dbReference type="Proteomes" id="UP001154078"/>
    </source>
</evidence>
<dbReference type="Proteomes" id="UP001154078">
    <property type="component" value="Chromosome 3"/>
</dbReference>
<evidence type="ECO:0000256" key="1">
    <source>
        <dbReference type="ARBA" id="ARBA00008344"/>
    </source>
</evidence>
<gene>
    <name evidence="6" type="ORF">MELIAE_LOCUS5196</name>
</gene>
<dbReference type="PRINTS" id="PR00449">
    <property type="entry name" value="RASTRNSFRMNG"/>
</dbReference>
<dbReference type="EMBL" id="OV121134">
    <property type="protein sequence ID" value="CAH0553102.1"/>
    <property type="molecule type" value="Genomic_DNA"/>
</dbReference>
<sequence length="221" mass="25243">MNATSPKSSLAKLGLYPRQKSLKVMVLGQSGIGKTAMVVRFTTKRYIGDYDPTLEKVYAHHTVIDNEMMYFDILDTAGQPHVWSVFRDVCRFWRVHSKNPTKLRRTASEKEQASPDTSRLYSTAISPSTLIPQSIRPTGTINRRWTEVEEEEEAEKVESQASSPNDIGPFRGRASTDGHLQQRPWRWRYPPPNSTSTEQVFSTTRAERRMSISMRGNKASY</sequence>
<name>A0A9P0FGH5_BRAAE</name>
<evidence type="ECO:0000256" key="4">
    <source>
        <dbReference type="ARBA" id="ARBA00048098"/>
    </source>
</evidence>
<reference evidence="6" key="1">
    <citation type="submission" date="2021-12" db="EMBL/GenBank/DDBJ databases">
        <authorList>
            <person name="King R."/>
        </authorList>
    </citation>
    <scope>NUCLEOTIDE SEQUENCE</scope>
</reference>
<dbReference type="Pfam" id="PF00071">
    <property type="entry name" value="Ras"/>
    <property type="match status" value="1"/>
</dbReference>
<proteinExistence type="inferred from homology"/>